<reference evidence="2 3" key="1">
    <citation type="submission" date="2023-08" db="EMBL/GenBank/DDBJ databases">
        <title>Draft genome sequence of Thermococcus waiotapuensis WT1T, a thermophilic sulphur-dependent archaeon from order Thermococcales.</title>
        <authorList>
            <person name="Manners S.H."/>
            <person name="Carere C.R."/>
            <person name="Dhami M.K."/>
            <person name="Dobson R.C.J."/>
            <person name="Stott M.B."/>
        </authorList>
    </citation>
    <scope>NUCLEOTIDE SEQUENCE [LARGE SCALE GENOMIC DNA]</scope>
    <source>
        <strain evidence="2 3">WT1</strain>
    </source>
</reference>
<evidence type="ECO:0000313" key="3">
    <source>
        <dbReference type="Proteomes" id="UP001245683"/>
    </source>
</evidence>
<organism evidence="2 3">
    <name type="scientific">Thermococcus waiotapuensis</name>
    <dbReference type="NCBI Taxonomy" id="90909"/>
    <lineage>
        <taxon>Archaea</taxon>
        <taxon>Methanobacteriati</taxon>
        <taxon>Methanobacteriota</taxon>
        <taxon>Thermococci</taxon>
        <taxon>Thermococcales</taxon>
        <taxon>Thermococcaceae</taxon>
        <taxon>Thermococcus</taxon>
    </lineage>
</organism>
<name>A0AAE4NT10_9EURY</name>
<keyword evidence="1" id="KW-0812">Transmembrane</keyword>
<comment type="caution">
    <text evidence="2">The sequence shown here is derived from an EMBL/GenBank/DDBJ whole genome shotgun (WGS) entry which is preliminary data.</text>
</comment>
<dbReference type="AlphaFoldDB" id="A0AAE4NT10"/>
<protein>
    <submittedName>
        <fullName evidence="2">Uncharacterized protein</fullName>
    </submittedName>
</protein>
<accession>A0AAE4NT10</accession>
<dbReference type="EMBL" id="JAVDZE010000002">
    <property type="protein sequence ID" value="MDV3103798.1"/>
    <property type="molecule type" value="Genomic_DNA"/>
</dbReference>
<dbReference type="RefSeq" id="WP_315342135.1">
    <property type="nucleotide sequence ID" value="NZ_JAVDZE010000002.1"/>
</dbReference>
<evidence type="ECO:0000313" key="2">
    <source>
        <dbReference type="EMBL" id="MDV3103798.1"/>
    </source>
</evidence>
<evidence type="ECO:0000256" key="1">
    <source>
        <dbReference type="SAM" id="Phobius"/>
    </source>
</evidence>
<dbReference type="Proteomes" id="UP001245683">
    <property type="component" value="Unassembled WGS sequence"/>
</dbReference>
<keyword evidence="1" id="KW-1133">Transmembrane helix</keyword>
<gene>
    <name evidence="2" type="ORF">RBI02_04460</name>
</gene>
<feature type="transmembrane region" description="Helical" evidence="1">
    <location>
        <begin position="12"/>
        <end position="36"/>
    </location>
</feature>
<feature type="transmembrane region" description="Helical" evidence="1">
    <location>
        <begin position="42"/>
        <end position="66"/>
    </location>
</feature>
<keyword evidence="1" id="KW-0472">Membrane</keyword>
<proteinExistence type="predicted"/>
<keyword evidence="3" id="KW-1185">Reference proteome</keyword>
<sequence>MKKVLVKGNPSGVMVAGALFTVVFIIMSLSILSVASSFVPSWFVLPFIIVPLLILGVILGTGARILGGGKKASSLFNEASLTETSVAFPEEVEYELGRVFLEGYWSYEHTTTSSRGSSRSYRTRRRFSVEEKGRGLEARLPEGPFRVELRQDGTGTIEAPALRIRGGRYDGSLIVVLTDEGVVEGEGKLGLSKGEEVAQVSFRGDGKFLRGSVWAELSKARKVRVEVGSSGIWRKVAEGSTFDFTFSTLPEEKTVMFSHYDSITPRSILEKLWSGPVVMGHGTFELRAVLDIPMGRDVVETDIFKVKFGMETGKKMGTKEERG</sequence>